<keyword evidence="3" id="KW-1185">Reference proteome</keyword>
<dbReference type="SUPFAM" id="SSF141562">
    <property type="entry name" value="At5g01610-like"/>
    <property type="match status" value="1"/>
</dbReference>
<dbReference type="Gene3D" id="2.30.240.10">
    <property type="entry name" value="At5g01610-like"/>
    <property type="match status" value="1"/>
</dbReference>
<feature type="chain" id="PRO_5002362249" description="DUF538 family protein" evidence="1">
    <location>
        <begin position="20"/>
        <end position="292"/>
    </location>
</feature>
<dbReference type="EnsemblPlants" id="ONIVA07G16300.1">
    <property type="protein sequence ID" value="ONIVA07G16300.1"/>
    <property type="gene ID" value="ONIVA07G16300"/>
</dbReference>
<evidence type="ECO:0000313" key="2">
    <source>
        <dbReference type="EnsemblPlants" id="ONIVA07G16300.1"/>
    </source>
</evidence>
<dbReference type="InterPro" id="IPR007493">
    <property type="entry name" value="DUF538"/>
</dbReference>
<evidence type="ECO:0000256" key="1">
    <source>
        <dbReference type="SAM" id="SignalP"/>
    </source>
</evidence>
<dbReference type="InterPro" id="IPR036758">
    <property type="entry name" value="At5g01610-like"/>
</dbReference>
<evidence type="ECO:0000313" key="3">
    <source>
        <dbReference type="Proteomes" id="UP000006591"/>
    </source>
</evidence>
<reference evidence="2" key="2">
    <citation type="submission" date="2018-04" db="EMBL/GenBank/DDBJ databases">
        <title>OnivRS2 (Oryza nivara Reference Sequence Version 2).</title>
        <authorList>
            <person name="Zhang J."/>
            <person name="Kudrna D."/>
            <person name="Lee S."/>
            <person name="Talag J."/>
            <person name="Rajasekar S."/>
            <person name="Welchert J."/>
            <person name="Hsing Y.-I."/>
            <person name="Wing R.A."/>
        </authorList>
    </citation>
    <scope>NUCLEOTIDE SEQUENCE [LARGE SCALE GENOMIC DNA]</scope>
    <source>
        <strain evidence="2">SL10</strain>
    </source>
</reference>
<feature type="signal peptide" evidence="1">
    <location>
        <begin position="1"/>
        <end position="19"/>
    </location>
</feature>
<dbReference type="OMA" id="GRCSWPE"/>
<dbReference type="PROSITE" id="PS51257">
    <property type="entry name" value="PROKAR_LIPOPROTEIN"/>
    <property type="match status" value="1"/>
</dbReference>
<dbReference type="PANTHER" id="PTHR31676">
    <property type="entry name" value="T31J12.3 PROTEIN-RELATED"/>
    <property type="match status" value="1"/>
</dbReference>
<dbReference type="Gramene" id="ONIVA07G16300.1">
    <property type="protein sequence ID" value="ONIVA07G16300.1"/>
    <property type="gene ID" value="ONIVA07G16300"/>
</dbReference>
<dbReference type="Proteomes" id="UP000006591">
    <property type="component" value="Chromosome 7"/>
</dbReference>
<organism evidence="2">
    <name type="scientific">Oryza nivara</name>
    <name type="common">Indian wild rice</name>
    <name type="synonym">Oryza sativa f. spontanea</name>
    <dbReference type="NCBI Taxonomy" id="4536"/>
    <lineage>
        <taxon>Eukaryota</taxon>
        <taxon>Viridiplantae</taxon>
        <taxon>Streptophyta</taxon>
        <taxon>Embryophyta</taxon>
        <taxon>Tracheophyta</taxon>
        <taxon>Spermatophyta</taxon>
        <taxon>Magnoliopsida</taxon>
        <taxon>Liliopsida</taxon>
        <taxon>Poales</taxon>
        <taxon>Poaceae</taxon>
        <taxon>BOP clade</taxon>
        <taxon>Oryzoideae</taxon>
        <taxon>Oryzeae</taxon>
        <taxon>Oryzinae</taxon>
        <taxon>Oryza</taxon>
    </lineage>
</organism>
<dbReference type="HOGENOM" id="CLU_083156_0_0_1"/>
<proteinExistence type="predicted"/>
<dbReference type="PANTHER" id="PTHR31676:SF151">
    <property type="entry name" value="DUF538 FAMILY PROTEIN"/>
    <property type="match status" value="1"/>
</dbReference>
<keyword evidence="1" id="KW-0732">Signal</keyword>
<protein>
    <recommendedName>
        <fullName evidence="4">DUF538 family protein</fullName>
    </recommendedName>
</protein>
<accession>A0A0E0I233</accession>
<name>A0A0E0I233_ORYNI</name>
<dbReference type="eggNOG" id="ENOG502S01V">
    <property type="taxonomic scope" value="Eukaryota"/>
</dbReference>
<evidence type="ECO:0008006" key="4">
    <source>
        <dbReference type="Google" id="ProtNLM"/>
    </source>
</evidence>
<dbReference type="Pfam" id="PF04398">
    <property type="entry name" value="DUF538"/>
    <property type="match status" value="1"/>
</dbReference>
<dbReference type="FunFam" id="2.30.240.10:FF:000002">
    <property type="entry name" value="Uncharacterized protein At3g07460"/>
    <property type="match status" value="1"/>
</dbReference>
<dbReference type="STRING" id="4536.A0A0E0I233"/>
<dbReference type="AlphaFoldDB" id="A0A0E0I233"/>
<reference evidence="2" key="1">
    <citation type="submission" date="2015-04" db="UniProtKB">
        <authorList>
            <consortium name="EnsemblPlants"/>
        </authorList>
    </citation>
    <scope>IDENTIFICATION</scope>
    <source>
        <strain evidence="2">SL10</strain>
    </source>
</reference>
<sequence length="292" mass="31505">MATQRPLAVLLLLLLAACALPLARSRAAPRTAVGGGGGAAAADTIHELLRTHGLPGGLLPRGVESYSLDEANGLLEARLSAPCYAKYDDGDLAFFDTVVRGNLSFGALRGVEGLSQEELFVWLPVKGIVVADPGSGVILFDIGYAHKRLSRSLFEEPPDCKPSASAGTDAADAARWKDRQGEIAAIHSFIHSPISSLLLEMPSDLCSWPEVHGRGIIRSRKPPGPEVKRGVKTRKCNEGEIQTRRQRQLAEPVFPLCKNPVVRLLLMLQTTTATACRGFGCIYLREMWLSSE</sequence>